<dbReference type="GO" id="GO:0043066">
    <property type="term" value="P:negative regulation of apoptotic process"/>
    <property type="evidence" value="ECO:0007669"/>
    <property type="project" value="InterPro"/>
</dbReference>
<dbReference type="AlphaFoldDB" id="A0A914B9C1"/>
<dbReference type="GO" id="GO:0030833">
    <property type="term" value="P:regulation of actin filament polymerization"/>
    <property type="evidence" value="ECO:0007669"/>
    <property type="project" value="TreeGrafter"/>
</dbReference>
<evidence type="ECO:0000313" key="2">
    <source>
        <dbReference type="EnsemblMetazoa" id="XP_038072435.1"/>
    </source>
</evidence>
<feature type="compositionally biased region" description="Basic and acidic residues" evidence="1">
    <location>
        <begin position="137"/>
        <end position="147"/>
    </location>
</feature>
<dbReference type="PANTHER" id="PTHR14938">
    <property type="entry name" value="HCLS1-ASSOCIATED PROTEIN X-1"/>
    <property type="match status" value="1"/>
</dbReference>
<evidence type="ECO:0008006" key="4">
    <source>
        <dbReference type="Google" id="ProtNLM"/>
    </source>
</evidence>
<feature type="region of interest" description="Disordered" evidence="1">
    <location>
        <begin position="60"/>
        <end position="83"/>
    </location>
</feature>
<sequence>MRRNRCVHRITQRMDFNDIFRSFFGTYGPRGSMEDDSDDHDVFNTPGGFGFFGNHFGQGEQEDMEDDSTFDPGQRGGFHPPSSGDFFFKFEEESQDMFRHFEEMFKNFGLSTFPPSAFSRIDEEASPALPSSRHRTPRDEMLKHPDSGHPSALTAIKPDHLEGEEDNPEDGAQSWHSLWNNKPKWHWPVPTLPSTPSCKKDRDLDDEVKGRKLDEILKEANPPDHPAQSPSSRSYFRSISIQTIRKQDGTVEQRRTETDADGNVTTTVKSSNPEESDLPSLTPDRRRPRWDKNRITDDGAIIGQDKTASIFDKLFGSWGRR</sequence>
<dbReference type="InterPro" id="IPR017248">
    <property type="entry name" value="HAX-1"/>
</dbReference>
<name>A0A914B9C1_PATMI</name>
<protein>
    <recommendedName>
        <fullName evidence="4">HCLS1-associated protein X-1</fullName>
    </recommendedName>
</protein>
<evidence type="ECO:0000313" key="3">
    <source>
        <dbReference type="Proteomes" id="UP000887568"/>
    </source>
</evidence>
<evidence type="ECO:0000256" key="1">
    <source>
        <dbReference type="SAM" id="MobiDB-lite"/>
    </source>
</evidence>
<dbReference type="GO" id="GO:0030136">
    <property type="term" value="C:clathrin-coated vesicle"/>
    <property type="evidence" value="ECO:0007669"/>
    <property type="project" value="TreeGrafter"/>
</dbReference>
<dbReference type="PANTHER" id="PTHR14938:SF2">
    <property type="entry name" value="HCLS1-ASSOCIATED PROTEIN X-1"/>
    <property type="match status" value="1"/>
</dbReference>
<dbReference type="Proteomes" id="UP000887568">
    <property type="component" value="Unplaced"/>
</dbReference>
<feature type="compositionally biased region" description="Polar residues" evidence="1">
    <location>
        <begin position="263"/>
        <end position="273"/>
    </location>
</feature>
<feature type="region of interest" description="Disordered" evidence="1">
    <location>
        <begin position="215"/>
        <end position="298"/>
    </location>
</feature>
<dbReference type="OMA" id="FSNTEAW"/>
<dbReference type="OrthoDB" id="5562606at2759"/>
<proteinExistence type="predicted"/>
<feature type="region of interest" description="Disordered" evidence="1">
    <location>
        <begin position="124"/>
        <end position="154"/>
    </location>
</feature>
<feature type="compositionally biased region" description="Basic and acidic residues" evidence="1">
    <location>
        <begin position="245"/>
        <end position="258"/>
    </location>
</feature>
<keyword evidence="3" id="KW-1185">Reference proteome</keyword>
<dbReference type="EnsemblMetazoa" id="XM_038216507.1">
    <property type="protein sequence ID" value="XP_038072435.1"/>
    <property type="gene ID" value="LOC119740975"/>
</dbReference>
<dbReference type="GO" id="GO:0016529">
    <property type="term" value="C:sarcoplasmic reticulum"/>
    <property type="evidence" value="ECO:0007669"/>
    <property type="project" value="TreeGrafter"/>
</dbReference>
<organism evidence="2 3">
    <name type="scientific">Patiria miniata</name>
    <name type="common">Bat star</name>
    <name type="synonym">Asterina miniata</name>
    <dbReference type="NCBI Taxonomy" id="46514"/>
    <lineage>
        <taxon>Eukaryota</taxon>
        <taxon>Metazoa</taxon>
        <taxon>Echinodermata</taxon>
        <taxon>Eleutherozoa</taxon>
        <taxon>Asterozoa</taxon>
        <taxon>Asteroidea</taxon>
        <taxon>Valvatacea</taxon>
        <taxon>Valvatida</taxon>
        <taxon>Asterinidae</taxon>
        <taxon>Patiria</taxon>
    </lineage>
</organism>
<dbReference type="RefSeq" id="XP_038072435.1">
    <property type="nucleotide sequence ID" value="XM_038216507.1"/>
</dbReference>
<dbReference type="GeneID" id="119740975"/>
<dbReference type="GO" id="GO:0005739">
    <property type="term" value="C:mitochondrion"/>
    <property type="evidence" value="ECO:0007669"/>
    <property type="project" value="TreeGrafter"/>
</dbReference>
<reference evidence="2" key="1">
    <citation type="submission" date="2022-11" db="UniProtKB">
        <authorList>
            <consortium name="EnsemblMetazoa"/>
        </authorList>
    </citation>
    <scope>IDENTIFICATION</scope>
</reference>
<dbReference type="GO" id="GO:0015629">
    <property type="term" value="C:actin cytoskeleton"/>
    <property type="evidence" value="ECO:0007669"/>
    <property type="project" value="TreeGrafter"/>
</dbReference>
<accession>A0A914B9C1</accession>
<dbReference type="GO" id="GO:0016324">
    <property type="term" value="C:apical plasma membrane"/>
    <property type="evidence" value="ECO:0007669"/>
    <property type="project" value="TreeGrafter"/>
</dbReference>
<feature type="compositionally biased region" description="Low complexity" evidence="1">
    <location>
        <begin position="229"/>
        <end position="241"/>
    </location>
</feature>
<feature type="compositionally biased region" description="Acidic residues" evidence="1">
    <location>
        <begin position="60"/>
        <end position="69"/>
    </location>
</feature>